<evidence type="ECO:0000313" key="4">
    <source>
        <dbReference type="EMBL" id="KAK4475442.1"/>
    </source>
</evidence>
<dbReference type="GO" id="GO:0005546">
    <property type="term" value="F:phosphatidylinositol-4,5-bisphosphate binding"/>
    <property type="evidence" value="ECO:0007669"/>
    <property type="project" value="TreeGrafter"/>
</dbReference>
<sequence length="770" mass="86814">MVSTDGKAFILNYVRNCFSSGDDSGFCEKLLNGVKSVSDKEIESILTGQYNYHSCSEIVDTNSDEFKRHYMECAFIPCDDPINVFNASIMNREKSSDSSLPNKKNESAIRQLSAEEVDKYFPSKPIVRTNKSSAMCKSEKSGLTLALEQAKLSGHLKRNKLFSDFAIYDARSTLSTDQGVPNDRFFSSNMDPSLRQFNVWLWRVNGFPRTSVKVQPRLGTTVQQFIGLTLWQYFNELTTSESGDSIPVLTRMDNLDESFLNRLALHMLDTLDDVYDDDDVDSEFPPLELNDPIHKYQFKSFALIERVDTLLEEASKQEISRVLVTIHMAQGMSVLRFPSDTRLSAVLERAVYRRRLRQHGGYAYRLELWPRNTDQQQINNNNLKTNNCLLNSTTSQFVNKNSQFDLNLPLSYFIDAGLPLHFLLVRESSRCDPTLSDQSDDIETTESVEPTLMSDTSIEPVHTALQLRQYQVTYLKGLFPPEVQLNISSNEVKIEQNTTSRRPKLFTKSMKPITIQINAIADCELISSGYSTSCGTDKSSTMNNSMNESLHNTTTTTTNNNNNNNNNNNAFTSVNKLDTFCSDYTTVNNKSSMKHTIIEQSSRSFVSRKAQFRIVYIPNFDSYSDWITSQLASFGSNVAGSGRSATTTGQHQLQQQAPILHTLPSTSLVSPIVTCTGQDLSEFTSSTYTVSTSGTCNINTITSNITTTATTTNTTIVNTTNNNNYNSLFQQLCFETQWARARAICDQLNIILDVCQSQSRQLYIQRKSMH</sequence>
<dbReference type="Proteomes" id="UP001292079">
    <property type="component" value="Unassembled WGS sequence"/>
</dbReference>
<feature type="domain" description="CRIM" evidence="3">
    <location>
        <begin position="185"/>
        <end position="308"/>
    </location>
</feature>
<accession>A0AAE1ZKD7</accession>
<dbReference type="InterPro" id="IPR011993">
    <property type="entry name" value="PH-like_dom_sf"/>
</dbReference>
<evidence type="ECO:0000256" key="1">
    <source>
        <dbReference type="ARBA" id="ARBA00009407"/>
    </source>
</evidence>
<reference evidence="4" key="2">
    <citation type="journal article" date="2023" name="Infect Dis Poverty">
        <title>Chromosome-scale genome of the human blood fluke Schistosoma mekongi and its implications for public health.</title>
        <authorList>
            <person name="Zhou M."/>
            <person name="Xu L."/>
            <person name="Xu D."/>
            <person name="Chen W."/>
            <person name="Khan J."/>
            <person name="Hu Y."/>
            <person name="Huang H."/>
            <person name="Wei H."/>
            <person name="Zhang Y."/>
            <person name="Chusongsang P."/>
            <person name="Tanasarnprasert K."/>
            <person name="Hu X."/>
            <person name="Limpanont Y."/>
            <person name="Lv Z."/>
        </authorList>
    </citation>
    <scope>NUCLEOTIDE SEQUENCE</scope>
    <source>
        <strain evidence="4">LV_2022a</strain>
    </source>
</reference>
<dbReference type="Gene3D" id="2.30.29.30">
    <property type="entry name" value="Pleckstrin-homology domain (PH domain)/Phosphotyrosine-binding domain (PTB)"/>
    <property type="match status" value="1"/>
</dbReference>
<dbReference type="GO" id="GO:0038203">
    <property type="term" value="P:TORC2 signaling"/>
    <property type="evidence" value="ECO:0007669"/>
    <property type="project" value="TreeGrafter"/>
</dbReference>
<evidence type="ECO:0000256" key="2">
    <source>
        <dbReference type="SAM" id="MobiDB-lite"/>
    </source>
</evidence>
<proteinExistence type="inferred from homology"/>
<protein>
    <recommendedName>
        <fullName evidence="3">CRIM domain-containing protein</fullName>
    </recommendedName>
</protein>
<dbReference type="GO" id="GO:0031932">
    <property type="term" value="C:TORC2 complex"/>
    <property type="evidence" value="ECO:0007669"/>
    <property type="project" value="InterPro"/>
</dbReference>
<dbReference type="PANTHER" id="PTHR13335:SF1">
    <property type="entry name" value="TARGET OF RAPAMYCIN COMPLEX 2 SUBUNIT MAPKAP1"/>
    <property type="match status" value="1"/>
</dbReference>
<name>A0AAE1ZKD7_SCHME</name>
<feature type="region of interest" description="Disordered" evidence="2">
    <location>
        <begin position="548"/>
        <end position="569"/>
    </location>
</feature>
<feature type="compositionally biased region" description="Low complexity" evidence="2">
    <location>
        <begin position="552"/>
        <end position="569"/>
    </location>
</feature>
<dbReference type="AlphaFoldDB" id="A0AAE1ZKD7"/>
<evidence type="ECO:0000259" key="3">
    <source>
        <dbReference type="Pfam" id="PF16978"/>
    </source>
</evidence>
<organism evidence="4 5">
    <name type="scientific">Schistosoma mekongi</name>
    <name type="common">Parasitic worm</name>
    <dbReference type="NCBI Taxonomy" id="38744"/>
    <lineage>
        <taxon>Eukaryota</taxon>
        <taxon>Metazoa</taxon>
        <taxon>Spiralia</taxon>
        <taxon>Lophotrochozoa</taxon>
        <taxon>Platyhelminthes</taxon>
        <taxon>Trematoda</taxon>
        <taxon>Digenea</taxon>
        <taxon>Strigeidida</taxon>
        <taxon>Schistosomatoidea</taxon>
        <taxon>Schistosomatidae</taxon>
        <taxon>Schistosoma</taxon>
    </lineage>
</organism>
<evidence type="ECO:0000313" key="5">
    <source>
        <dbReference type="Proteomes" id="UP001292079"/>
    </source>
</evidence>
<reference evidence="4" key="1">
    <citation type="submission" date="2022-04" db="EMBL/GenBank/DDBJ databases">
        <authorList>
            <person name="Xu L."/>
            <person name="Lv Z."/>
        </authorList>
    </citation>
    <scope>NUCLEOTIDE SEQUENCE</scope>
    <source>
        <strain evidence="4">LV_2022a</strain>
    </source>
</reference>
<dbReference type="Pfam" id="PF16978">
    <property type="entry name" value="CRIM"/>
    <property type="match status" value="1"/>
</dbReference>
<dbReference type="GO" id="GO:0005737">
    <property type="term" value="C:cytoplasm"/>
    <property type="evidence" value="ECO:0007669"/>
    <property type="project" value="TreeGrafter"/>
</dbReference>
<dbReference type="GO" id="GO:0005886">
    <property type="term" value="C:plasma membrane"/>
    <property type="evidence" value="ECO:0007669"/>
    <property type="project" value="TreeGrafter"/>
</dbReference>
<dbReference type="PANTHER" id="PTHR13335">
    <property type="entry name" value="TARGET OF RAPAMYCIN COMPLEX 2 SUBUNIT MAPKAP1"/>
    <property type="match status" value="1"/>
</dbReference>
<comment type="similarity">
    <text evidence="1">Belongs to the SIN1 family.</text>
</comment>
<keyword evidence="5" id="KW-1185">Reference proteome</keyword>
<comment type="caution">
    <text evidence="4">The sequence shown here is derived from an EMBL/GenBank/DDBJ whole genome shotgun (WGS) entry which is preliminary data.</text>
</comment>
<dbReference type="EMBL" id="JALJAT010000001">
    <property type="protein sequence ID" value="KAK4475442.1"/>
    <property type="molecule type" value="Genomic_DNA"/>
</dbReference>
<dbReference type="InterPro" id="IPR031567">
    <property type="entry name" value="CRIM_dom"/>
</dbReference>
<dbReference type="InterPro" id="IPR008828">
    <property type="entry name" value="Sin1/Avo1"/>
</dbReference>
<gene>
    <name evidence="4" type="ORF">MN116_002495</name>
</gene>